<evidence type="ECO:0000256" key="3">
    <source>
        <dbReference type="ARBA" id="ARBA00022692"/>
    </source>
</evidence>
<evidence type="ECO:0000256" key="2">
    <source>
        <dbReference type="ARBA" id="ARBA00022475"/>
    </source>
</evidence>
<comment type="subcellular location">
    <subcellularLocation>
        <location evidence="1">Cell membrane</location>
        <topology evidence="1">Multi-pass membrane protein</topology>
    </subcellularLocation>
</comment>
<keyword evidence="5 7" id="KW-0472">Membrane</keyword>
<feature type="transmembrane region" description="Helical" evidence="7">
    <location>
        <begin position="75"/>
        <end position="94"/>
    </location>
</feature>
<organism evidence="9 10">
    <name type="scientific">Teichococcus aerophilus</name>
    <dbReference type="NCBI Taxonomy" id="1224513"/>
    <lineage>
        <taxon>Bacteria</taxon>
        <taxon>Pseudomonadati</taxon>
        <taxon>Pseudomonadota</taxon>
        <taxon>Alphaproteobacteria</taxon>
        <taxon>Acetobacterales</taxon>
        <taxon>Roseomonadaceae</taxon>
        <taxon>Roseomonas</taxon>
    </lineage>
</organism>
<evidence type="ECO:0000256" key="4">
    <source>
        <dbReference type="ARBA" id="ARBA00022989"/>
    </source>
</evidence>
<keyword evidence="3 7" id="KW-0812">Transmembrane</keyword>
<proteinExistence type="inferred from homology"/>
<keyword evidence="2" id="KW-1003">Cell membrane</keyword>
<feature type="domain" description="Integral membrane bound transporter" evidence="8">
    <location>
        <begin position="376"/>
        <end position="495"/>
    </location>
</feature>
<dbReference type="InterPro" id="IPR049453">
    <property type="entry name" value="Memb_transporter_dom"/>
</dbReference>
<gene>
    <name evidence="9" type="ORF">IBL26_01510</name>
</gene>
<evidence type="ECO:0000313" key="9">
    <source>
        <dbReference type="EMBL" id="MBC9205497.1"/>
    </source>
</evidence>
<keyword evidence="4 7" id="KW-1133">Transmembrane helix</keyword>
<feature type="transmembrane region" description="Helical" evidence="7">
    <location>
        <begin position="125"/>
        <end position="144"/>
    </location>
</feature>
<keyword evidence="10" id="KW-1185">Reference proteome</keyword>
<comment type="caution">
    <text evidence="9">The sequence shown here is derived from an EMBL/GenBank/DDBJ whole genome shotgun (WGS) entry which is preliminary data.</text>
</comment>
<evidence type="ECO:0000313" key="10">
    <source>
        <dbReference type="Proteomes" id="UP000626026"/>
    </source>
</evidence>
<evidence type="ECO:0000259" key="8">
    <source>
        <dbReference type="Pfam" id="PF13515"/>
    </source>
</evidence>
<dbReference type="PANTHER" id="PTHR30509:SF9">
    <property type="entry name" value="MULTIDRUG RESISTANCE PROTEIN MDTO"/>
    <property type="match status" value="1"/>
</dbReference>
<feature type="transmembrane region" description="Helical" evidence="7">
    <location>
        <begin position="481"/>
        <end position="501"/>
    </location>
</feature>
<evidence type="ECO:0000256" key="6">
    <source>
        <dbReference type="ARBA" id="ARBA00043993"/>
    </source>
</evidence>
<accession>A0ABR7RH59</accession>
<reference evidence="9 10" key="1">
    <citation type="journal article" date="2013" name="Int. J. Syst. Evol. Microbiol.">
        <title>Roseomonas aerophila sp. nov., isolated from air.</title>
        <authorList>
            <person name="Kim S.J."/>
            <person name="Weon H.Y."/>
            <person name="Ahn J.H."/>
            <person name="Hong S.B."/>
            <person name="Seok S.J."/>
            <person name="Whang K.S."/>
            <person name="Kwon S.W."/>
        </authorList>
    </citation>
    <scope>NUCLEOTIDE SEQUENCE [LARGE SCALE GENOMIC DNA]</scope>
    <source>
        <strain evidence="9 10">NBRC 108923</strain>
    </source>
</reference>
<evidence type="ECO:0000256" key="7">
    <source>
        <dbReference type="SAM" id="Phobius"/>
    </source>
</evidence>
<comment type="similarity">
    <text evidence="6">Belongs to the YccS/YhfK family.</text>
</comment>
<sequence length="677" mass="72241">MAEGIRAALACAVVILANEWLGWPPLVYMALASFFTCLCDAGGPIRFRVPALLAFTVLGAATWMGFGLLRNAGVAVAIPIACATLFLFSFARIWGTSATSVGNILSIVLILSLNQPLALHQALEVGAMFVAGGLWATVLTMGIWRVHLYRPARTAVSECWRRLAALAEGLRQLILAGGEDSAAFDAHGRAHRRAVREEIEYARGLVMELAGKRGRLSLRGSQSLLRLEACDQVFGSLIALAGVVEGSKDTARLQAAETLLRLLRPMLVVLSRSMLDDTPLRLPALTRAGERALAATAHDPVLRPLTEAILDRLRIAALLSTPGGYLPGGGAGVAPSQPWRDRVLAPLLSNLNWHSAILRHAVRVPAVATPALVLTLPYGQQFAYWLTITAVVTLQPFYATTWQRALERVGGTVLGGLVGALLAYLPSTPLQMAMLLFPLCAVAFAARQVSFVAWIAGVTPIVVVLMELVHPGHSSWEVAELRALFTVAGGLIAVAGAWLLWPSWEPVRLGQEQRQAITAHAAYAKAVMSDLLGEPNAGSFDAARRAAGVTTNNLETSLSRALQEPGGSRSPAVAQATLVDATLRRIAGRLSALWYDTAARESLDPAHGEAWRNWLSQSLGALTTGNTPIAPRPELPPGDALANPLSRIARQIELLEGALRRGHEHGPAEATGMAPQR</sequence>
<evidence type="ECO:0000256" key="5">
    <source>
        <dbReference type="ARBA" id="ARBA00023136"/>
    </source>
</evidence>
<feature type="transmembrane region" description="Helical" evidence="7">
    <location>
        <begin position="451"/>
        <end position="469"/>
    </location>
</feature>
<feature type="transmembrane region" description="Helical" evidence="7">
    <location>
        <begin position="51"/>
        <end position="69"/>
    </location>
</feature>
<protein>
    <submittedName>
        <fullName evidence="9">FUSC family protein</fullName>
    </submittedName>
</protein>
<name>A0ABR7RH59_9PROT</name>
<dbReference type="Proteomes" id="UP000626026">
    <property type="component" value="Unassembled WGS sequence"/>
</dbReference>
<evidence type="ECO:0000256" key="1">
    <source>
        <dbReference type="ARBA" id="ARBA00004651"/>
    </source>
</evidence>
<dbReference type="PANTHER" id="PTHR30509">
    <property type="entry name" value="P-HYDROXYBENZOIC ACID EFFLUX PUMP SUBUNIT-RELATED"/>
    <property type="match status" value="1"/>
</dbReference>
<dbReference type="Pfam" id="PF13515">
    <property type="entry name" value="FUSC_2"/>
    <property type="match status" value="1"/>
</dbReference>
<dbReference type="EMBL" id="JACTVA010000002">
    <property type="protein sequence ID" value="MBC9205497.1"/>
    <property type="molecule type" value="Genomic_DNA"/>
</dbReference>